<dbReference type="RefSeq" id="WP_218325933.1">
    <property type="nucleotide sequence ID" value="NZ_JAHUZB010000003.1"/>
</dbReference>
<protein>
    <submittedName>
        <fullName evidence="3">Universal stress protein</fullName>
    </submittedName>
</protein>
<organism evidence="3 4">
    <name type="scientific">Enterococcus alishanensis</name>
    <dbReference type="NCBI Taxonomy" id="1303817"/>
    <lineage>
        <taxon>Bacteria</taxon>
        <taxon>Bacillati</taxon>
        <taxon>Bacillota</taxon>
        <taxon>Bacilli</taxon>
        <taxon>Lactobacillales</taxon>
        <taxon>Enterococcaceae</taxon>
        <taxon>Enterococcus</taxon>
    </lineage>
</organism>
<sequence length="141" mass="15432">MRKVYKNILVAVDGSEQAENALKEAVETTKRNDGHLVILTTVDTAPMLADAHASNYIAETSKNYLNSIILQAELEFPEGFDYETVKLEDNPKTAIVKYAEDNDIDLIMIGATGKGRIERALIGSTTAFVVNNAPCNVMVVK</sequence>
<dbReference type="InterPro" id="IPR006016">
    <property type="entry name" value="UspA"/>
</dbReference>
<dbReference type="PANTHER" id="PTHR46268">
    <property type="entry name" value="STRESS RESPONSE PROTEIN NHAX"/>
    <property type="match status" value="1"/>
</dbReference>
<evidence type="ECO:0000259" key="2">
    <source>
        <dbReference type="Pfam" id="PF00582"/>
    </source>
</evidence>
<comment type="caution">
    <text evidence="3">The sequence shown here is derived from an EMBL/GenBank/DDBJ whole genome shotgun (WGS) entry which is preliminary data.</text>
</comment>
<name>A0ABS6TD76_9ENTE</name>
<accession>A0ABS6TD76</accession>
<feature type="domain" description="UspA" evidence="2">
    <location>
        <begin position="5"/>
        <end position="141"/>
    </location>
</feature>
<comment type="similarity">
    <text evidence="1">Belongs to the universal stress protein A family.</text>
</comment>
<reference evidence="3 4" key="1">
    <citation type="submission" date="2021-06" db="EMBL/GenBank/DDBJ databases">
        <title>Enterococcus alishanensis sp. nov., a novel lactic acid bacterium isolated from fresh coffee beans.</title>
        <authorList>
            <person name="Chen Y.-S."/>
        </authorList>
    </citation>
    <scope>NUCLEOTIDE SEQUENCE [LARGE SCALE GENOMIC DNA]</scope>
    <source>
        <strain evidence="3 4">ALS3</strain>
    </source>
</reference>
<evidence type="ECO:0000313" key="4">
    <source>
        <dbReference type="Proteomes" id="UP000774130"/>
    </source>
</evidence>
<keyword evidence="4" id="KW-1185">Reference proteome</keyword>
<dbReference type="EMBL" id="JAHUZB010000003">
    <property type="protein sequence ID" value="MBV7390889.1"/>
    <property type="molecule type" value="Genomic_DNA"/>
</dbReference>
<dbReference type="PANTHER" id="PTHR46268:SF6">
    <property type="entry name" value="UNIVERSAL STRESS PROTEIN UP12"/>
    <property type="match status" value="1"/>
</dbReference>
<evidence type="ECO:0000256" key="1">
    <source>
        <dbReference type="ARBA" id="ARBA00008791"/>
    </source>
</evidence>
<dbReference type="Pfam" id="PF00582">
    <property type="entry name" value="Usp"/>
    <property type="match status" value="1"/>
</dbReference>
<gene>
    <name evidence="3" type="ORF">KUA55_09365</name>
</gene>
<dbReference type="Proteomes" id="UP000774130">
    <property type="component" value="Unassembled WGS sequence"/>
</dbReference>
<evidence type="ECO:0000313" key="3">
    <source>
        <dbReference type="EMBL" id="MBV7390889.1"/>
    </source>
</evidence>
<proteinExistence type="inferred from homology"/>
<dbReference type="CDD" id="cd00293">
    <property type="entry name" value="USP-like"/>
    <property type="match status" value="1"/>
</dbReference>